<organism evidence="3 4">
    <name type="scientific">Domibacillus enclensis</name>
    <dbReference type="NCBI Taxonomy" id="1017273"/>
    <lineage>
        <taxon>Bacteria</taxon>
        <taxon>Bacillati</taxon>
        <taxon>Bacillota</taxon>
        <taxon>Bacilli</taxon>
        <taxon>Bacillales</taxon>
        <taxon>Bacillaceae</taxon>
        <taxon>Domibacillus</taxon>
    </lineage>
</organism>
<keyword evidence="3" id="KW-0067">ATP-binding</keyword>
<feature type="region of interest" description="Disordered" evidence="1">
    <location>
        <begin position="1"/>
        <end position="30"/>
    </location>
</feature>
<dbReference type="InterPro" id="IPR002611">
    <property type="entry name" value="IstB_ATP-bd"/>
</dbReference>
<proteinExistence type="predicted"/>
<dbReference type="CDD" id="cd00009">
    <property type="entry name" value="AAA"/>
    <property type="match status" value="1"/>
</dbReference>
<dbReference type="SMART" id="SM00382">
    <property type="entry name" value="AAA"/>
    <property type="match status" value="1"/>
</dbReference>
<dbReference type="InterPro" id="IPR027417">
    <property type="entry name" value="P-loop_NTPase"/>
</dbReference>
<sequence>MAKKLADIMAELHQRGTPSPAEKPDGSAEKKVNCSKCQDQLMINYRVHRDHRDADWTENPETGKLVPDPKFMVLESDFLAMKVCGPEEARNWQRKYSIQCECVKTVRINRLMKSSDITDEFKRLGFQNFFTQDKAEIVADMKECAIDYYKQFEQIRKDRANSMALLGQPGSGKTHLMMAISNNLIVKKGVSVHYFPYVEGFNDLKEDFEQIAPKLDRMKKADVLFIDDLFKPVGRGANRKPRATEWQIEQMYAVINYRYLNHLPILVSSELDVDQLDEVDEALGSRIYEMCQDFTVVIEGDRRKLNHRLAGLNNV</sequence>
<dbReference type="GO" id="GO:0005524">
    <property type="term" value="F:ATP binding"/>
    <property type="evidence" value="ECO:0007669"/>
    <property type="project" value="UniProtKB-KW"/>
</dbReference>
<keyword evidence="3" id="KW-0547">Nucleotide-binding</keyword>
<dbReference type="InterPro" id="IPR003593">
    <property type="entry name" value="AAA+_ATPase"/>
</dbReference>
<gene>
    <name evidence="3" type="ORF">B1B05_09975</name>
</gene>
<feature type="compositionally biased region" description="Basic and acidic residues" evidence="1">
    <location>
        <begin position="1"/>
        <end position="14"/>
    </location>
</feature>
<feature type="domain" description="AAA+ ATPase" evidence="2">
    <location>
        <begin position="159"/>
        <end position="294"/>
    </location>
</feature>
<dbReference type="EMBL" id="MWSK01000004">
    <property type="protein sequence ID" value="OXS77924.1"/>
    <property type="molecule type" value="Genomic_DNA"/>
</dbReference>
<accession>A0ABX4E9H3</accession>
<dbReference type="Gene3D" id="3.40.50.300">
    <property type="entry name" value="P-loop containing nucleotide triphosphate hydrolases"/>
    <property type="match status" value="1"/>
</dbReference>
<reference evidence="4" key="1">
    <citation type="submission" date="2017-03" db="EMBL/GenBank/DDBJ databases">
        <title>Bacillus sp. V-88(T) DSM27956, whole genome shotgun sequencing project.</title>
        <authorList>
            <person name="Dastager S.G."/>
            <person name="Neurgaonkar P.S."/>
            <person name="Dharne M.S."/>
        </authorList>
    </citation>
    <scope>NUCLEOTIDE SEQUENCE [LARGE SCALE GENOMIC DNA]</scope>
    <source>
        <strain evidence="4">DSM 25145</strain>
    </source>
</reference>
<name>A0ABX4E9H3_9BACI</name>
<dbReference type="Proteomes" id="UP000215545">
    <property type="component" value="Unassembled WGS sequence"/>
</dbReference>
<dbReference type="SUPFAM" id="SSF52540">
    <property type="entry name" value="P-loop containing nucleoside triphosphate hydrolases"/>
    <property type="match status" value="1"/>
</dbReference>
<dbReference type="Pfam" id="PF01695">
    <property type="entry name" value="IstB_IS21"/>
    <property type="match status" value="1"/>
</dbReference>
<protein>
    <submittedName>
        <fullName evidence="3">ATP-binding protein</fullName>
    </submittedName>
</protein>
<evidence type="ECO:0000313" key="3">
    <source>
        <dbReference type="EMBL" id="OXS77924.1"/>
    </source>
</evidence>
<evidence type="ECO:0000313" key="4">
    <source>
        <dbReference type="Proteomes" id="UP000215545"/>
    </source>
</evidence>
<evidence type="ECO:0000259" key="2">
    <source>
        <dbReference type="SMART" id="SM00382"/>
    </source>
</evidence>
<keyword evidence="4" id="KW-1185">Reference proteome</keyword>
<dbReference type="NCBIfam" id="NF005378">
    <property type="entry name" value="PRK06921.1"/>
    <property type="match status" value="1"/>
</dbReference>
<comment type="caution">
    <text evidence="3">The sequence shown here is derived from an EMBL/GenBank/DDBJ whole genome shotgun (WGS) entry which is preliminary data.</text>
</comment>
<dbReference type="PANTHER" id="PTHR30050">
    <property type="entry name" value="CHROMOSOMAL REPLICATION INITIATOR PROTEIN DNAA"/>
    <property type="match status" value="1"/>
</dbReference>
<dbReference type="PANTHER" id="PTHR30050:SF10">
    <property type="entry name" value="PHAGE-LIKE ELEMENT PBSX PROTEIN XKDC"/>
    <property type="match status" value="1"/>
</dbReference>
<evidence type="ECO:0000256" key="1">
    <source>
        <dbReference type="SAM" id="MobiDB-lite"/>
    </source>
</evidence>